<evidence type="ECO:0000256" key="1">
    <source>
        <dbReference type="ARBA" id="ARBA00022448"/>
    </source>
</evidence>
<dbReference type="PANTHER" id="PTHR24220:SF86">
    <property type="entry name" value="ABC TRANSPORTER ABCH.1"/>
    <property type="match status" value="1"/>
</dbReference>
<sequence length="332" mass="34238">MTPARTPRPPAGAAPPEGTPVVSPKPSAGPVVPLEPPADRARPAGDPGNGDGAWTGPVLELTGVRKVYPGEPPVESVRGVTLSVAAGEMVALLGPSGSGKSTLLHLMAALDRPTSGTVRLAGHAVESCGDRRLAGLRAHHVGVVFQRFFLLESLSALENVATGLLYRGVPAAERRRLAADALTRVGLGHRVRHRSAKLSGGERQRVAIARALVGRPSIVFADEPTGNLDSANGREIVSLLRELNEQGTTLMIVTHDAGIAAACPRRIDLRDGRVVGEHHDDAPQYGAGGPYGASGLDGDAPPRGDVVPGRDAVPGGDVAPRGDRGTHGDGVR</sequence>
<accession>A0ABW2PJ81</accession>
<dbReference type="GO" id="GO:0005524">
    <property type="term" value="F:ATP binding"/>
    <property type="evidence" value="ECO:0007669"/>
    <property type="project" value="UniProtKB-KW"/>
</dbReference>
<feature type="domain" description="ABC transporter" evidence="5">
    <location>
        <begin position="59"/>
        <end position="296"/>
    </location>
</feature>
<evidence type="ECO:0000313" key="6">
    <source>
        <dbReference type="EMBL" id="MFC7388010.1"/>
    </source>
</evidence>
<organism evidence="6 7">
    <name type="scientific">Sphaerisporangium rhizosphaerae</name>
    <dbReference type="NCBI Taxonomy" id="2269375"/>
    <lineage>
        <taxon>Bacteria</taxon>
        <taxon>Bacillati</taxon>
        <taxon>Actinomycetota</taxon>
        <taxon>Actinomycetes</taxon>
        <taxon>Streptosporangiales</taxon>
        <taxon>Streptosporangiaceae</taxon>
        <taxon>Sphaerisporangium</taxon>
    </lineage>
</organism>
<reference evidence="7" key="1">
    <citation type="journal article" date="2019" name="Int. J. Syst. Evol. Microbiol.">
        <title>The Global Catalogue of Microorganisms (GCM) 10K type strain sequencing project: providing services to taxonomists for standard genome sequencing and annotation.</title>
        <authorList>
            <consortium name="The Broad Institute Genomics Platform"/>
            <consortium name="The Broad Institute Genome Sequencing Center for Infectious Disease"/>
            <person name="Wu L."/>
            <person name="Ma J."/>
        </authorList>
    </citation>
    <scope>NUCLEOTIDE SEQUENCE [LARGE SCALE GENOMIC DNA]</scope>
    <source>
        <strain evidence="7">CECT 7649</strain>
    </source>
</reference>
<feature type="compositionally biased region" description="Basic and acidic residues" evidence="4">
    <location>
        <begin position="320"/>
        <end position="332"/>
    </location>
</feature>
<dbReference type="Pfam" id="PF00005">
    <property type="entry name" value="ABC_tran"/>
    <property type="match status" value="1"/>
</dbReference>
<protein>
    <submittedName>
        <fullName evidence="6">ABC transporter ATP-binding protein</fullName>
    </submittedName>
</protein>
<dbReference type="PROSITE" id="PS00211">
    <property type="entry name" value="ABC_TRANSPORTER_1"/>
    <property type="match status" value="1"/>
</dbReference>
<feature type="region of interest" description="Disordered" evidence="4">
    <location>
        <begin position="1"/>
        <end position="56"/>
    </location>
</feature>
<dbReference type="CDD" id="cd03255">
    <property type="entry name" value="ABC_MJ0796_LolCDE_FtsE"/>
    <property type="match status" value="1"/>
</dbReference>
<dbReference type="InterPro" id="IPR027417">
    <property type="entry name" value="P-loop_NTPase"/>
</dbReference>
<dbReference type="SUPFAM" id="SSF52540">
    <property type="entry name" value="P-loop containing nucleoside triphosphate hydrolases"/>
    <property type="match status" value="1"/>
</dbReference>
<dbReference type="EMBL" id="JBHTCG010000049">
    <property type="protein sequence ID" value="MFC7388010.1"/>
    <property type="molecule type" value="Genomic_DNA"/>
</dbReference>
<keyword evidence="3 6" id="KW-0067">ATP-binding</keyword>
<gene>
    <name evidence="6" type="ORF">ACFQSB_37790</name>
</gene>
<dbReference type="InterPro" id="IPR003593">
    <property type="entry name" value="AAA+_ATPase"/>
</dbReference>
<dbReference type="PANTHER" id="PTHR24220">
    <property type="entry name" value="IMPORT ATP-BINDING PROTEIN"/>
    <property type="match status" value="1"/>
</dbReference>
<dbReference type="SMART" id="SM00382">
    <property type="entry name" value="AAA"/>
    <property type="match status" value="1"/>
</dbReference>
<evidence type="ECO:0000313" key="7">
    <source>
        <dbReference type="Proteomes" id="UP001596496"/>
    </source>
</evidence>
<keyword evidence="1" id="KW-0813">Transport</keyword>
<dbReference type="InterPro" id="IPR003439">
    <property type="entry name" value="ABC_transporter-like_ATP-bd"/>
</dbReference>
<evidence type="ECO:0000256" key="3">
    <source>
        <dbReference type="ARBA" id="ARBA00022840"/>
    </source>
</evidence>
<proteinExistence type="predicted"/>
<evidence type="ECO:0000259" key="5">
    <source>
        <dbReference type="PROSITE" id="PS50893"/>
    </source>
</evidence>
<feature type="region of interest" description="Disordered" evidence="4">
    <location>
        <begin position="276"/>
        <end position="332"/>
    </location>
</feature>
<evidence type="ECO:0000256" key="2">
    <source>
        <dbReference type="ARBA" id="ARBA00022741"/>
    </source>
</evidence>
<dbReference type="InterPro" id="IPR015854">
    <property type="entry name" value="ABC_transpr_LolD-like"/>
</dbReference>
<feature type="compositionally biased region" description="Pro residues" evidence="4">
    <location>
        <begin position="1"/>
        <end position="13"/>
    </location>
</feature>
<dbReference type="RefSeq" id="WP_380831970.1">
    <property type="nucleotide sequence ID" value="NZ_JBHTCG010000049.1"/>
</dbReference>
<comment type="caution">
    <text evidence="6">The sequence shown here is derived from an EMBL/GenBank/DDBJ whole genome shotgun (WGS) entry which is preliminary data.</text>
</comment>
<evidence type="ECO:0000256" key="4">
    <source>
        <dbReference type="SAM" id="MobiDB-lite"/>
    </source>
</evidence>
<keyword evidence="7" id="KW-1185">Reference proteome</keyword>
<name>A0ABW2PJ81_9ACTN</name>
<dbReference type="PROSITE" id="PS50893">
    <property type="entry name" value="ABC_TRANSPORTER_2"/>
    <property type="match status" value="1"/>
</dbReference>
<dbReference type="Proteomes" id="UP001596496">
    <property type="component" value="Unassembled WGS sequence"/>
</dbReference>
<dbReference type="Gene3D" id="3.40.50.300">
    <property type="entry name" value="P-loop containing nucleotide triphosphate hydrolases"/>
    <property type="match status" value="1"/>
</dbReference>
<dbReference type="InterPro" id="IPR017871">
    <property type="entry name" value="ABC_transporter-like_CS"/>
</dbReference>
<dbReference type="InterPro" id="IPR017911">
    <property type="entry name" value="MacB-like_ATP-bd"/>
</dbReference>
<keyword evidence="2" id="KW-0547">Nucleotide-binding</keyword>